<reference evidence="10" key="1">
    <citation type="submission" date="2021-02" db="EMBL/GenBank/DDBJ databases">
        <title>PHA producing bacteria isolated from coastal sediment in Guangdong, Shenzhen.</title>
        <authorList>
            <person name="Zheng W."/>
            <person name="Yu S."/>
            <person name="Huang Y."/>
        </authorList>
    </citation>
    <scope>NUCLEOTIDE SEQUENCE</scope>
    <source>
        <strain evidence="10">TN14-10</strain>
    </source>
</reference>
<evidence type="ECO:0000259" key="9">
    <source>
        <dbReference type="Pfam" id="PF13632"/>
    </source>
</evidence>
<feature type="transmembrane region" description="Helical" evidence="8">
    <location>
        <begin position="43"/>
        <end position="66"/>
    </location>
</feature>
<dbReference type="Proteomes" id="UP000664303">
    <property type="component" value="Unassembled WGS sequence"/>
</dbReference>
<comment type="caution">
    <text evidence="10">The sequence shown here is derived from an EMBL/GenBank/DDBJ whole genome shotgun (WGS) entry which is preliminary data.</text>
</comment>
<evidence type="ECO:0000256" key="1">
    <source>
        <dbReference type="ARBA" id="ARBA00004141"/>
    </source>
</evidence>
<gene>
    <name evidence="10" type="ORF">JYP50_10115</name>
</gene>
<accession>A0A939DF31</accession>
<comment type="subcellular location">
    <subcellularLocation>
        <location evidence="1">Membrane</location>
        <topology evidence="1">Multi-pass membrane protein</topology>
    </subcellularLocation>
</comment>
<dbReference type="Gene3D" id="3.90.550.10">
    <property type="entry name" value="Spore Coat Polysaccharide Biosynthesis Protein SpsA, Chain A"/>
    <property type="match status" value="1"/>
</dbReference>
<dbReference type="SUPFAM" id="SSF53448">
    <property type="entry name" value="Nucleotide-diphospho-sugar transferases"/>
    <property type="match status" value="1"/>
</dbReference>
<dbReference type="AlphaFoldDB" id="A0A939DF31"/>
<dbReference type="GO" id="GO:0016020">
    <property type="term" value="C:membrane"/>
    <property type="evidence" value="ECO:0007669"/>
    <property type="project" value="UniProtKB-SubCell"/>
</dbReference>
<organism evidence="10 11">
    <name type="scientific">Parahaliea mediterranea</name>
    <dbReference type="NCBI Taxonomy" id="651086"/>
    <lineage>
        <taxon>Bacteria</taxon>
        <taxon>Pseudomonadati</taxon>
        <taxon>Pseudomonadota</taxon>
        <taxon>Gammaproteobacteria</taxon>
        <taxon>Cellvibrionales</taxon>
        <taxon>Halieaceae</taxon>
        <taxon>Parahaliea</taxon>
    </lineage>
</organism>
<dbReference type="PANTHER" id="PTHR43867:SF2">
    <property type="entry name" value="CELLULOSE SYNTHASE CATALYTIC SUBUNIT A [UDP-FORMING]"/>
    <property type="match status" value="1"/>
</dbReference>
<feature type="transmembrane region" description="Helical" evidence="8">
    <location>
        <begin position="361"/>
        <end position="389"/>
    </location>
</feature>
<proteinExistence type="predicted"/>
<comment type="pathway">
    <text evidence="2">Glycan metabolism.</text>
</comment>
<protein>
    <submittedName>
        <fullName evidence="10">Glycosyltransferase</fullName>
    </submittedName>
</protein>
<dbReference type="GO" id="GO:0016757">
    <property type="term" value="F:glycosyltransferase activity"/>
    <property type="evidence" value="ECO:0007669"/>
    <property type="project" value="UniProtKB-KW"/>
</dbReference>
<feature type="transmembrane region" description="Helical" evidence="8">
    <location>
        <begin position="480"/>
        <end position="499"/>
    </location>
</feature>
<keyword evidence="6 8" id="KW-1133">Transmembrane helix</keyword>
<evidence type="ECO:0000313" key="11">
    <source>
        <dbReference type="Proteomes" id="UP000664303"/>
    </source>
</evidence>
<evidence type="ECO:0000256" key="7">
    <source>
        <dbReference type="ARBA" id="ARBA00023136"/>
    </source>
</evidence>
<keyword evidence="5 8" id="KW-0812">Transmembrane</keyword>
<dbReference type="InterPro" id="IPR029044">
    <property type="entry name" value="Nucleotide-diphossugar_trans"/>
</dbReference>
<feature type="transmembrane region" description="Helical" evidence="8">
    <location>
        <begin position="395"/>
        <end position="417"/>
    </location>
</feature>
<evidence type="ECO:0000256" key="5">
    <source>
        <dbReference type="ARBA" id="ARBA00022692"/>
    </source>
</evidence>
<keyword evidence="7 8" id="KW-0472">Membrane</keyword>
<name>A0A939DF31_9GAMM</name>
<dbReference type="InterPro" id="IPR050321">
    <property type="entry name" value="Glycosyltr_2/OpgH_subfam"/>
</dbReference>
<keyword evidence="4" id="KW-0808">Transferase</keyword>
<feature type="transmembrane region" description="Helical" evidence="8">
    <location>
        <begin position="511"/>
        <end position="529"/>
    </location>
</feature>
<keyword evidence="3" id="KW-0328">Glycosyltransferase</keyword>
<sequence>MAVPTRPVGSVSQRAIFVVLQCAILAGLLWITATLLGMLLPRFVAPATVTVLIATICGFQVLFQGLHLFRTLAMRRAVIDGMPSPEGLRIAMATTIVPSREFSLLEQKLAAMAAVSSNGCMLDHWVLDEEDDPRVRKLVAEFNQRYRDSGTRFFHFTRHGVARYNEAPKGRHFRTFQARQKGGNINAWLDATRSSRYDLVTFIDLDHFPEPDFYRAVLPCFGDPDVAFVQGPEVFRNREENFITRAASHERDTFFGLLHRSYFGLGMPVIVGAHTTFRRTALDALGGYYPVHLTEDYLIMLRLRALGLRGIYIDTVIAVGELPSTWNAFLGQQRRWASGGLDLLFRYFPKQWRHYSNKERLFGFMLLNYYIWGTFFVLGKTLLLLMLLVGVTLEIGPVMLAGLVAFILAALMGNHLWERQFFIQPERRTHLVENAVMNLFLGPLYCLSLFRALIAPNTPFEVTAKNRGEQQAGGRFSFRWQCTALLCVEALLFILAWLVSGGATEGKVNLVQVPLLLSLFGTLYVLANYRRHEASPAGHGQGTSADDNAKAQVLHNEFYPPSEPERGLL</sequence>
<evidence type="ECO:0000256" key="3">
    <source>
        <dbReference type="ARBA" id="ARBA00022676"/>
    </source>
</evidence>
<evidence type="ECO:0000256" key="8">
    <source>
        <dbReference type="SAM" id="Phobius"/>
    </source>
</evidence>
<keyword evidence="11" id="KW-1185">Reference proteome</keyword>
<dbReference type="PANTHER" id="PTHR43867">
    <property type="entry name" value="CELLULOSE SYNTHASE CATALYTIC SUBUNIT A [UDP-FORMING]"/>
    <property type="match status" value="1"/>
</dbReference>
<dbReference type="RefSeq" id="WP_206560386.1">
    <property type="nucleotide sequence ID" value="NZ_JAFKCZ010000006.1"/>
</dbReference>
<evidence type="ECO:0000313" key="10">
    <source>
        <dbReference type="EMBL" id="MBN7796948.1"/>
    </source>
</evidence>
<evidence type="ECO:0000256" key="4">
    <source>
        <dbReference type="ARBA" id="ARBA00022679"/>
    </source>
</evidence>
<feature type="transmembrane region" description="Helical" evidence="8">
    <location>
        <begin position="15"/>
        <end position="37"/>
    </location>
</feature>
<dbReference type="InterPro" id="IPR001173">
    <property type="entry name" value="Glyco_trans_2-like"/>
</dbReference>
<dbReference type="EMBL" id="JAFKCZ010000006">
    <property type="protein sequence ID" value="MBN7796948.1"/>
    <property type="molecule type" value="Genomic_DNA"/>
</dbReference>
<evidence type="ECO:0000256" key="6">
    <source>
        <dbReference type="ARBA" id="ARBA00022989"/>
    </source>
</evidence>
<evidence type="ECO:0000256" key="2">
    <source>
        <dbReference type="ARBA" id="ARBA00004881"/>
    </source>
</evidence>
<dbReference type="Pfam" id="PF13632">
    <property type="entry name" value="Glyco_trans_2_3"/>
    <property type="match status" value="1"/>
</dbReference>
<feature type="domain" description="Glycosyltransferase 2-like" evidence="9">
    <location>
        <begin position="200"/>
        <end position="407"/>
    </location>
</feature>